<evidence type="ECO:0000313" key="10">
    <source>
        <dbReference type="Proteomes" id="UP000536509"/>
    </source>
</evidence>
<evidence type="ECO:0000256" key="7">
    <source>
        <dbReference type="PIRSR" id="PIRSR604254-1"/>
    </source>
</evidence>
<evidence type="ECO:0000256" key="4">
    <source>
        <dbReference type="ARBA" id="ARBA00022692"/>
    </source>
</evidence>
<reference evidence="9 10" key="1">
    <citation type="submission" date="2020-05" db="EMBL/GenBank/DDBJ databases">
        <title>Draft genome of Flavobacterium sp. IMCC34852.</title>
        <authorList>
            <person name="Song J."/>
            <person name="Cho J.-C."/>
        </authorList>
    </citation>
    <scope>NUCLEOTIDE SEQUENCE [LARGE SCALE GENOMIC DNA]</scope>
    <source>
        <strain evidence="9 10">IMCC34852</strain>
    </source>
</reference>
<feature type="transmembrane region" description="Helical" evidence="8">
    <location>
        <begin position="185"/>
        <end position="207"/>
    </location>
</feature>
<dbReference type="Pfam" id="PF03006">
    <property type="entry name" value="HlyIII"/>
    <property type="match status" value="1"/>
</dbReference>
<keyword evidence="10" id="KW-1185">Reference proteome</keyword>
<dbReference type="GO" id="GO:0140911">
    <property type="term" value="F:pore-forming activity"/>
    <property type="evidence" value="ECO:0007669"/>
    <property type="project" value="InterPro"/>
</dbReference>
<evidence type="ECO:0000313" key="9">
    <source>
        <dbReference type="EMBL" id="NNT72285.1"/>
    </source>
</evidence>
<feature type="binding site" evidence="7">
    <location>
        <position position="188"/>
    </location>
    <ligand>
        <name>Zn(2+)</name>
        <dbReference type="ChEBI" id="CHEBI:29105"/>
    </ligand>
</feature>
<feature type="transmembrane region" description="Helical" evidence="8">
    <location>
        <begin position="79"/>
        <end position="100"/>
    </location>
</feature>
<dbReference type="GO" id="GO:0046872">
    <property type="term" value="F:metal ion binding"/>
    <property type="evidence" value="ECO:0007669"/>
    <property type="project" value="UniProtKB-KW"/>
</dbReference>
<dbReference type="PANTHER" id="PTHR20855">
    <property type="entry name" value="ADIPOR/PROGESTIN RECEPTOR-RELATED"/>
    <property type="match status" value="1"/>
</dbReference>
<dbReference type="GO" id="GO:0005886">
    <property type="term" value="C:plasma membrane"/>
    <property type="evidence" value="ECO:0007669"/>
    <property type="project" value="UniProtKB-SubCell"/>
</dbReference>
<evidence type="ECO:0000256" key="6">
    <source>
        <dbReference type="ARBA" id="ARBA00023136"/>
    </source>
</evidence>
<keyword evidence="5 8" id="KW-1133">Transmembrane helix</keyword>
<dbReference type="PANTHER" id="PTHR20855:SF3">
    <property type="entry name" value="LD03007P"/>
    <property type="match status" value="1"/>
</dbReference>
<feature type="transmembrane region" description="Helical" evidence="8">
    <location>
        <begin position="162"/>
        <end position="180"/>
    </location>
</feature>
<keyword evidence="4 8" id="KW-0812">Transmembrane</keyword>
<accession>A0A7Y3VZ17</accession>
<feature type="transmembrane region" description="Helical" evidence="8">
    <location>
        <begin position="45"/>
        <end position="67"/>
    </location>
</feature>
<feature type="transmembrane region" description="Helical" evidence="8">
    <location>
        <begin position="133"/>
        <end position="150"/>
    </location>
</feature>
<sequence>MKHREQTRNEELANAVSHGLGVLFCLIAMPIVLTITYNNKDLTSFYSVAAFAVGMFLVYSCSALYHFVQKEKTKNLLQIADHISIYFLIAGTYTPLMIKYLPSETAFIFLTTMWTVVFLGMFFKVFFIKKFEWLSVVLYLVMGWMIIFVIKPLIDTVPLEIFWWILGGGLSYTIGVYFYVKSYKYYYHTVWHIFVLLGTILHFMAIYKSL</sequence>
<evidence type="ECO:0000256" key="1">
    <source>
        <dbReference type="ARBA" id="ARBA00004651"/>
    </source>
</evidence>
<comment type="subcellular location">
    <subcellularLocation>
        <location evidence="1">Cell membrane</location>
        <topology evidence="1">Multi-pass membrane protein</topology>
    </subcellularLocation>
</comment>
<keyword evidence="7" id="KW-0479">Metal-binding</keyword>
<evidence type="ECO:0000256" key="5">
    <source>
        <dbReference type="ARBA" id="ARBA00022989"/>
    </source>
</evidence>
<comment type="caution">
    <text evidence="9">The sequence shown here is derived from an EMBL/GenBank/DDBJ whole genome shotgun (WGS) entry which is preliminary data.</text>
</comment>
<dbReference type="Proteomes" id="UP000536509">
    <property type="component" value="Unassembled WGS sequence"/>
</dbReference>
<dbReference type="EMBL" id="JABEVX010000004">
    <property type="protein sequence ID" value="NNT72285.1"/>
    <property type="molecule type" value="Genomic_DNA"/>
</dbReference>
<evidence type="ECO:0000256" key="2">
    <source>
        <dbReference type="ARBA" id="ARBA00008488"/>
    </source>
</evidence>
<feature type="transmembrane region" description="Helical" evidence="8">
    <location>
        <begin position="12"/>
        <end position="33"/>
    </location>
</feature>
<name>A0A7Y3VZ17_9FLAO</name>
<feature type="binding site" evidence="7">
    <location>
        <position position="192"/>
    </location>
    <ligand>
        <name>Zn(2+)</name>
        <dbReference type="ChEBI" id="CHEBI:29105"/>
    </ligand>
</feature>
<comment type="similarity">
    <text evidence="2">Belongs to the UPF0073 (Hly-III) family.</text>
</comment>
<feature type="binding site" evidence="7">
    <location>
        <position position="66"/>
    </location>
    <ligand>
        <name>Zn(2+)</name>
        <dbReference type="ChEBI" id="CHEBI:29105"/>
    </ligand>
</feature>
<feature type="transmembrane region" description="Helical" evidence="8">
    <location>
        <begin position="106"/>
        <end position="126"/>
    </location>
</feature>
<gene>
    <name evidence="9" type="ORF">HKT18_08680</name>
</gene>
<protein>
    <submittedName>
        <fullName evidence="9">Hemolysin III family protein</fullName>
    </submittedName>
</protein>
<evidence type="ECO:0000256" key="8">
    <source>
        <dbReference type="SAM" id="Phobius"/>
    </source>
</evidence>
<keyword evidence="7" id="KW-0862">Zinc</keyword>
<dbReference type="RefSeq" id="WP_171222465.1">
    <property type="nucleotide sequence ID" value="NZ_CP121446.1"/>
</dbReference>
<proteinExistence type="inferred from homology"/>
<dbReference type="InterPro" id="IPR005744">
    <property type="entry name" value="Hy-lIII"/>
</dbReference>
<keyword evidence="6 8" id="KW-0472">Membrane</keyword>
<organism evidence="9 10">
    <name type="scientific">Flavobacterium rivulicola</name>
    <dbReference type="NCBI Taxonomy" id="2732161"/>
    <lineage>
        <taxon>Bacteria</taxon>
        <taxon>Pseudomonadati</taxon>
        <taxon>Bacteroidota</taxon>
        <taxon>Flavobacteriia</taxon>
        <taxon>Flavobacteriales</taxon>
        <taxon>Flavobacteriaceae</taxon>
        <taxon>Flavobacterium</taxon>
    </lineage>
</organism>
<keyword evidence="3" id="KW-1003">Cell membrane</keyword>
<dbReference type="AlphaFoldDB" id="A0A7Y3VZ17"/>
<dbReference type="NCBIfam" id="TIGR01065">
    <property type="entry name" value="hlyIII"/>
    <property type="match status" value="1"/>
</dbReference>
<evidence type="ECO:0000256" key="3">
    <source>
        <dbReference type="ARBA" id="ARBA00022475"/>
    </source>
</evidence>
<dbReference type="InterPro" id="IPR004254">
    <property type="entry name" value="AdipoR/HlyIII-related"/>
</dbReference>